<dbReference type="Proteomes" id="UP000515697">
    <property type="component" value="Chromosome PVSEL_12"/>
</dbReference>
<dbReference type="VEuPathDB" id="PlasmoDB:PVLDE_1203930"/>
<feature type="coiled-coil region" evidence="1">
    <location>
        <begin position="968"/>
        <end position="1012"/>
    </location>
</feature>
<dbReference type="VEuPathDB" id="PlasmoDB:PVSEL_1203430"/>
<evidence type="ECO:0000256" key="1">
    <source>
        <dbReference type="SAM" id="Coils"/>
    </source>
</evidence>
<name>A0A6V7T8S3_PLAVN</name>
<evidence type="ECO:0000313" key="3">
    <source>
        <dbReference type="EMBL" id="CAD2110211.1"/>
    </source>
</evidence>
<keyword evidence="1" id="KW-0175">Coiled coil</keyword>
<feature type="compositionally biased region" description="Basic and acidic residues" evidence="2">
    <location>
        <begin position="1187"/>
        <end position="1204"/>
    </location>
</feature>
<accession>A0A6V7T8S3</accession>
<evidence type="ECO:0000313" key="4">
    <source>
        <dbReference type="Proteomes" id="UP000515697"/>
    </source>
</evidence>
<protein>
    <submittedName>
        <fullName evidence="3">Uncharacterized protein</fullName>
    </submittedName>
</protein>
<feature type="compositionally biased region" description="Acidic residues" evidence="2">
    <location>
        <begin position="178"/>
        <end position="206"/>
    </location>
</feature>
<feature type="region of interest" description="Disordered" evidence="2">
    <location>
        <begin position="145"/>
        <end position="231"/>
    </location>
</feature>
<sequence length="1387" mass="163922">MGHNKNKDNPKDLGKKKKNKRRSLSLLIPNYENNIINNIKLADKIYKLTIANNTDESDNDTEESRQILKNEKKKKKNIPKNKTKNLNRRSISCDNYDTSDTNSVNDKKQSKNKFDININEIKTKYKNQNIKIIYDDDSTGNVIISERKNKTGKGRRQNKDKGEYKGSSRGIVKKGKEEEEEEEEEDEEDEEEEEEEEEEDEEEDYTSSEGYYTEQNEKAKGRTRGVSKYNRVKSKGEIKKNIKNKKSKKKCITRIKSRTLSDSYFNEKRKKNIRKIKREKYRNKDIEKGRERYEKEFSEPINRKSENYINYENEHYLNKINERRRKDDTINIFEEDSKKYNNKFIDFKREQSLYKNYNTIKKEIDINFLLNMKDIILKIHLNIQNIKEAIKNKNEYVKNLLDTSYMNIIENIKRSEIKKDNFYKQIFYDLFSLLNEFILVDDYTKQFFFSIESEVRRRCLNNIKNEFFNFINKYLKSGENKMNYNSKWINTGSVHDQHIFNQNNNMHIQESENKRNALYSSLSIYGSPNNKEQLAKDNAGNIIRLSNANFMSGNCNNIGIMGGRNDSSYFLYNKSCKNEEDNYVKIDRTRDDVILKIRNSNLNSFQNEQEDTNVEYLKKLLKSEKEKNFKLELEYDELKQKYTILKKKKKKEETEEEDNSDSASNNYSQSIDKKLYKQICESKSFIKLEERKLEESSKSIAEESIKLLKKKEINDQNKKEIENDIAHIEVKKKEIETQNEEINKSMKEIEEELSALDKKKKDIEDENDMVEKKKQDIIDTNNMIEEKEKEINRLDNLLNEKKGKLEDLENEINKKVDGIKEVRKELSEKKGELEGVKNMLNEKIKESQKLENMDNENRKSVIEKNESKLLKSGTELKNKDTIYYEQEGNMSFINNENSFDKNDQIKTNSMHIEQLKSESSNLFSSNIGNMKSDENIMILKNEIIEREKLISKREESFIEEKNNFLKELNELNILKDNIFNQMDILKKQKEELNKKEEELNQREIYITQLREKTNSLINTEMSQTNINMLTSLNKTNRNSKTGSQLGIHDIADEEVNKSPSNSPNLRINEFESKNCIMNTCNNSDTTIINQSANHNTSENFMQMSKNSYISNDSYTKDKPIDNIKEITEMLNSSLKEVEKYKHLLKDRELTINSLKAEVEKNMSKNYLYKSDTSIISQSIQDNSPESLDSKNRFSELSHDSKIDESQNGLQNGKQKQGIHFLTNSNKIDEKSFVDITELNEQVNAKNLIIKELISVYKEISSIKEEYSKTVLKKNEFIDGLLLKFFNDLQTNYKMKENYYQKEANKRNAIIREKDNQIKELKSALDDKKIKEISYKKLFLKMNQINDSYKLKNKRSLSTVELLKQNIKLLNQDALKKNEMTNKFKAEQ</sequence>
<feature type="compositionally biased region" description="Polar residues" evidence="2">
    <location>
        <begin position="88"/>
        <end position="104"/>
    </location>
</feature>
<dbReference type="VEuPathDB" id="PlasmoDB:PVVCY_1203740"/>
<dbReference type="VEuPathDB" id="PlasmoDB:PVBDA_1203870"/>
<feature type="region of interest" description="Disordered" evidence="2">
    <location>
        <begin position="1"/>
        <end position="21"/>
    </location>
</feature>
<feature type="region of interest" description="Disordered" evidence="2">
    <location>
        <begin position="647"/>
        <end position="667"/>
    </location>
</feature>
<feature type="compositionally biased region" description="Basic and acidic residues" evidence="2">
    <location>
        <begin position="1"/>
        <end position="13"/>
    </location>
</feature>
<feature type="region of interest" description="Disordered" evidence="2">
    <location>
        <begin position="1179"/>
        <end position="1214"/>
    </location>
</feature>
<dbReference type="VEuPathDB" id="PlasmoDB:PVPCR_1203760"/>
<evidence type="ECO:0000256" key="2">
    <source>
        <dbReference type="SAM" id="MobiDB-lite"/>
    </source>
</evidence>
<gene>
    <name evidence="3" type="ORF">PVSEL_1203430</name>
</gene>
<reference evidence="3 4" key="1">
    <citation type="submission" date="2020-08" db="EMBL/GenBank/DDBJ databases">
        <authorList>
            <person name="Ramaprasad A."/>
        </authorList>
    </citation>
    <scope>NUCLEOTIDE SEQUENCE [LARGE SCALE GENOMIC DNA]</scope>
</reference>
<feature type="compositionally biased region" description="Basic and acidic residues" evidence="2">
    <location>
        <begin position="157"/>
        <end position="166"/>
    </location>
</feature>
<proteinExistence type="predicted"/>
<feature type="compositionally biased region" description="Basic residues" evidence="2">
    <location>
        <begin position="72"/>
        <end position="87"/>
    </location>
</feature>
<feature type="coiled-coil region" evidence="1">
    <location>
        <begin position="718"/>
        <end position="856"/>
    </location>
</feature>
<feature type="region of interest" description="Disordered" evidence="2">
    <location>
        <begin position="72"/>
        <end position="108"/>
    </location>
</feature>
<organism evidence="3 4">
    <name type="scientific">Plasmodium vinckei</name>
    <dbReference type="NCBI Taxonomy" id="5860"/>
    <lineage>
        <taxon>Eukaryota</taxon>
        <taxon>Sar</taxon>
        <taxon>Alveolata</taxon>
        <taxon>Apicomplexa</taxon>
        <taxon>Aconoidasida</taxon>
        <taxon>Haemosporida</taxon>
        <taxon>Plasmodiidae</taxon>
        <taxon>Plasmodium</taxon>
        <taxon>Plasmodium (Vinckeia)</taxon>
    </lineage>
</organism>
<dbReference type="EMBL" id="LR865433">
    <property type="protein sequence ID" value="CAD2110211.1"/>
    <property type="molecule type" value="Genomic_DNA"/>
</dbReference>
<feature type="compositionally biased region" description="Basic residues" evidence="2">
    <location>
        <begin position="221"/>
        <end position="231"/>
    </location>
</feature>